<dbReference type="EMBL" id="CP080034">
    <property type="protein sequence ID" value="QYC11378.1"/>
    <property type="molecule type" value="Genomic_DNA"/>
</dbReference>
<evidence type="ECO:0008006" key="3">
    <source>
        <dbReference type="Google" id="ProtNLM"/>
    </source>
</evidence>
<proteinExistence type="predicted"/>
<keyword evidence="2" id="KW-1185">Reference proteome</keyword>
<dbReference type="GeneID" id="94374650"/>
<reference evidence="1 2" key="1">
    <citation type="submission" date="2021-07" db="EMBL/GenBank/DDBJ databases">
        <title>Isolation and characterization of bacteria from a gold mining with a capacity of golden bioaccumulation.</title>
        <authorList>
            <person name="Yang X.J."/>
        </authorList>
    </citation>
    <scope>NUCLEOTIDE SEQUENCE [LARGE SCALE GENOMIC DNA]</scope>
    <source>
        <strain evidence="1 2">Au29</strain>
    </source>
</reference>
<accession>A0ABX8TJG8</accession>
<evidence type="ECO:0000313" key="1">
    <source>
        <dbReference type="EMBL" id="QYC11378.1"/>
    </source>
</evidence>
<dbReference type="Proteomes" id="UP000824334">
    <property type="component" value="Chromosome"/>
</dbReference>
<evidence type="ECO:0000313" key="2">
    <source>
        <dbReference type="Proteomes" id="UP000824334"/>
    </source>
</evidence>
<organism evidence="1 2">
    <name type="scientific">Brevundimonas nasdae</name>
    <dbReference type="NCBI Taxonomy" id="172043"/>
    <lineage>
        <taxon>Bacteria</taxon>
        <taxon>Pseudomonadati</taxon>
        <taxon>Pseudomonadota</taxon>
        <taxon>Alphaproteobacteria</taxon>
        <taxon>Caulobacterales</taxon>
        <taxon>Caulobacteraceae</taxon>
        <taxon>Brevundimonas</taxon>
    </lineage>
</organism>
<protein>
    <recommendedName>
        <fullName evidence="3">Tat pathway signal protein</fullName>
    </recommendedName>
</protein>
<gene>
    <name evidence="1" type="ORF">KWG56_05190</name>
</gene>
<sequence length="143" mass="15107">MDRRSLIAAGTVALTSVVAQPAAASNPKPSRSSGPALSIAGLGLPVIADGRLRNYVFVSLRLELGRGKTIEQMRPKEAYFRDALVKAAHRTPFSVAGDWTRLDEARLSSALVSAANSISGPGSITRVEIVAQTPRRHSGMQAS</sequence>
<dbReference type="RefSeq" id="WP_219353968.1">
    <property type="nucleotide sequence ID" value="NZ_CP080034.1"/>
</dbReference>
<name>A0ABX8TJG8_9CAUL</name>